<accession>A0A5J5DWH7</accession>
<dbReference type="Gene3D" id="3.40.30.10">
    <property type="entry name" value="Glutaredoxin"/>
    <property type="match status" value="1"/>
</dbReference>
<organism evidence="4 6">
    <name type="scientific">Bifidobacterium vespertilionis</name>
    <dbReference type="NCBI Taxonomy" id="2562524"/>
    <lineage>
        <taxon>Bacteria</taxon>
        <taxon>Bacillati</taxon>
        <taxon>Actinomycetota</taxon>
        <taxon>Actinomycetes</taxon>
        <taxon>Bifidobacteriales</taxon>
        <taxon>Bifidobacteriaceae</taxon>
        <taxon>Bifidobacterium</taxon>
    </lineage>
</organism>
<sequence length="311" mass="33578">MAKKTTRPAATRAQRQAQREAAEKALAEQAAKDRRQQTILGATVVAVIVVIIAVVAGVIWYRNRPVDTAALKSEVDKVAVKPANATDDYGFLISKNGINKPVEGVPTVEFYMDYICPGCGNMERSTGATTSKLVASGQINLEIHPLSFMDRYSTDNYSTRAAGAVINVAEKDPDHLLAFISNLYAEDFQPQEGSGYVATSDEQIQQQAIKAGVSEDVAKTISEGQYADWIKAETQVTINRPELANVSGQYKGQVSTPIVTINGTYWDWNSVDTSVTLDQALLRALGLEESQVGTDTVPTIGADGKALYPES</sequence>
<dbReference type="Proteomes" id="UP000345527">
    <property type="component" value="Unassembled WGS sequence"/>
</dbReference>
<evidence type="ECO:0000313" key="7">
    <source>
        <dbReference type="Proteomes" id="UP000374630"/>
    </source>
</evidence>
<feature type="transmembrane region" description="Helical" evidence="2">
    <location>
        <begin position="39"/>
        <end position="61"/>
    </location>
</feature>
<gene>
    <name evidence="4" type="ORF">EM848_11955</name>
    <name evidence="5" type="ORF">EMO90_04700</name>
</gene>
<feature type="domain" description="Thioredoxin-like fold" evidence="3">
    <location>
        <begin position="107"/>
        <end position="269"/>
    </location>
</feature>
<evidence type="ECO:0000259" key="3">
    <source>
        <dbReference type="Pfam" id="PF13462"/>
    </source>
</evidence>
<feature type="compositionally biased region" description="Basic and acidic residues" evidence="1">
    <location>
        <begin position="17"/>
        <end position="26"/>
    </location>
</feature>
<keyword evidence="2" id="KW-0812">Transmembrane</keyword>
<keyword evidence="7" id="KW-1185">Reference proteome</keyword>
<dbReference type="RefSeq" id="WP_150355153.1">
    <property type="nucleotide sequence ID" value="NZ_JAFEJW010000004.1"/>
</dbReference>
<dbReference type="InterPro" id="IPR036249">
    <property type="entry name" value="Thioredoxin-like_sf"/>
</dbReference>
<dbReference type="SUPFAM" id="SSF52833">
    <property type="entry name" value="Thioredoxin-like"/>
    <property type="match status" value="1"/>
</dbReference>
<comment type="caution">
    <text evidence="4">The sequence shown here is derived from an EMBL/GenBank/DDBJ whole genome shotgun (WGS) entry which is preliminary data.</text>
</comment>
<keyword evidence="2" id="KW-1133">Transmembrane helix</keyword>
<dbReference type="EMBL" id="RZOA01000049">
    <property type="protein sequence ID" value="KAA8820101.1"/>
    <property type="molecule type" value="Genomic_DNA"/>
</dbReference>
<evidence type="ECO:0000256" key="2">
    <source>
        <dbReference type="SAM" id="Phobius"/>
    </source>
</evidence>
<dbReference type="Pfam" id="PF13462">
    <property type="entry name" value="Thioredoxin_4"/>
    <property type="match status" value="1"/>
</dbReference>
<evidence type="ECO:0000256" key="1">
    <source>
        <dbReference type="SAM" id="MobiDB-lite"/>
    </source>
</evidence>
<keyword evidence="2" id="KW-0472">Membrane</keyword>
<name>A0A5J5DWH7_9BIFI</name>
<evidence type="ECO:0000313" key="4">
    <source>
        <dbReference type="EMBL" id="KAA8820101.1"/>
    </source>
</evidence>
<protein>
    <submittedName>
        <fullName evidence="4">Disulfide bond formation protein DsbA</fullName>
    </submittedName>
</protein>
<evidence type="ECO:0000313" key="6">
    <source>
        <dbReference type="Proteomes" id="UP000345527"/>
    </source>
</evidence>
<evidence type="ECO:0000313" key="5">
    <source>
        <dbReference type="EMBL" id="KAA8821093.1"/>
    </source>
</evidence>
<dbReference type="EMBL" id="RZNZ01000005">
    <property type="protein sequence ID" value="KAA8821093.1"/>
    <property type="molecule type" value="Genomic_DNA"/>
</dbReference>
<dbReference type="Proteomes" id="UP000374630">
    <property type="component" value="Unassembled WGS sequence"/>
</dbReference>
<dbReference type="InterPro" id="IPR012336">
    <property type="entry name" value="Thioredoxin-like_fold"/>
</dbReference>
<proteinExistence type="predicted"/>
<dbReference type="AlphaFoldDB" id="A0A5J5DWH7"/>
<dbReference type="OrthoDB" id="117402at2"/>
<feature type="compositionally biased region" description="Low complexity" evidence="1">
    <location>
        <begin position="7"/>
        <end position="16"/>
    </location>
</feature>
<feature type="region of interest" description="Disordered" evidence="1">
    <location>
        <begin position="1"/>
        <end position="26"/>
    </location>
</feature>
<reference evidence="6 7" key="1">
    <citation type="journal article" date="2019" name="Syst. Appl. Microbiol.">
        <title>Characterization of Bifidobacterium species in feaces of the Egyptian fruit bat: Description of B. vespertilionis sp. nov. and B. rousetti sp. nov.</title>
        <authorList>
            <person name="Modesto M."/>
            <person name="Satti M."/>
            <person name="Watanabe K."/>
            <person name="Puglisi E."/>
            <person name="Morelli L."/>
            <person name="Huang C.-H."/>
            <person name="Liou J.-S."/>
            <person name="Miyashita M."/>
            <person name="Tamura T."/>
            <person name="Saito S."/>
            <person name="Mori K."/>
            <person name="Huang L."/>
            <person name="Sciavilla P."/>
            <person name="Sandri C."/>
            <person name="Spiezio C."/>
            <person name="Vitali F."/>
            <person name="Cavalieri D."/>
            <person name="Perpetuini G."/>
            <person name="Tofalo R."/>
            <person name="Bonetti A."/>
            <person name="Arita M."/>
            <person name="Mattarelli P."/>
        </authorList>
    </citation>
    <scope>NUCLEOTIDE SEQUENCE [LARGE SCALE GENOMIC DNA]</scope>
    <source>
        <strain evidence="5 7">RST16</strain>
        <strain evidence="4 6">RST8</strain>
    </source>
</reference>